<dbReference type="EMBL" id="LGIQ01000005">
    <property type="protein sequence ID" value="KNB74150.1"/>
    <property type="molecule type" value="Genomic_DNA"/>
</dbReference>
<evidence type="ECO:0000313" key="2">
    <source>
        <dbReference type="EMBL" id="GED69610.1"/>
    </source>
</evidence>
<organism evidence="3 4">
    <name type="scientific">Brevibacillus reuszeri</name>
    <dbReference type="NCBI Taxonomy" id="54915"/>
    <lineage>
        <taxon>Bacteria</taxon>
        <taxon>Bacillati</taxon>
        <taxon>Bacillota</taxon>
        <taxon>Bacilli</taxon>
        <taxon>Bacillales</taxon>
        <taxon>Paenibacillaceae</taxon>
        <taxon>Brevibacillus</taxon>
    </lineage>
</organism>
<evidence type="ECO:0008006" key="6">
    <source>
        <dbReference type="Google" id="ProtNLM"/>
    </source>
</evidence>
<dbReference type="PROSITE" id="PS51257">
    <property type="entry name" value="PROKAR_LIPOPROTEIN"/>
    <property type="match status" value="1"/>
</dbReference>
<dbReference type="EMBL" id="BJON01000013">
    <property type="protein sequence ID" value="GED69610.1"/>
    <property type="molecule type" value="Genomic_DNA"/>
</dbReference>
<gene>
    <name evidence="3" type="ORF">ADS79_06400</name>
    <name evidence="2" type="ORF">BRE01_33120</name>
</gene>
<keyword evidence="1" id="KW-0812">Transmembrane</keyword>
<evidence type="ECO:0000256" key="1">
    <source>
        <dbReference type="SAM" id="Phobius"/>
    </source>
</evidence>
<feature type="transmembrane region" description="Helical" evidence="1">
    <location>
        <begin position="6"/>
        <end position="27"/>
    </location>
</feature>
<reference evidence="3" key="2">
    <citation type="submission" date="2015-07" db="EMBL/GenBank/DDBJ databases">
        <title>MeaNS - Measles Nucleotide Surveillance Program.</title>
        <authorList>
            <person name="Tran T."/>
            <person name="Druce J."/>
        </authorList>
    </citation>
    <scope>NUCLEOTIDE SEQUENCE</scope>
    <source>
        <strain evidence="3">DSM 9887</strain>
    </source>
</reference>
<dbReference type="AlphaFoldDB" id="A0A0K9Z108"/>
<protein>
    <recommendedName>
        <fullName evidence="6">Lipoprotein</fullName>
    </recommendedName>
</protein>
<evidence type="ECO:0000313" key="5">
    <source>
        <dbReference type="Proteomes" id="UP000319578"/>
    </source>
</evidence>
<dbReference type="RefSeq" id="WP_084765753.1">
    <property type="nucleotide sequence ID" value="NZ_BJON01000013.1"/>
</dbReference>
<evidence type="ECO:0000313" key="4">
    <source>
        <dbReference type="Proteomes" id="UP000036834"/>
    </source>
</evidence>
<keyword evidence="5" id="KW-1185">Reference proteome</keyword>
<proteinExistence type="predicted"/>
<reference evidence="2 5" key="3">
    <citation type="submission" date="2019-06" db="EMBL/GenBank/DDBJ databases">
        <title>Whole genome shotgun sequence of Brevibacillus reuszeri NBRC 15719.</title>
        <authorList>
            <person name="Hosoyama A."/>
            <person name="Uohara A."/>
            <person name="Ohji S."/>
            <person name="Ichikawa N."/>
        </authorList>
    </citation>
    <scope>NUCLEOTIDE SEQUENCE [LARGE SCALE GENOMIC DNA]</scope>
    <source>
        <strain evidence="2 5">NBRC 15719</strain>
    </source>
</reference>
<sequence>MKSGSLLIIGISILVTVLIACSVFWNVNTNALKPVGQTNENRYEFIRVNDNNVVLFDKQTGEMWRKFIPSNEGPTNWEKEDLPVEMNKR</sequence>
<keyword evidence="1" id="KW-0472">Membrane</keyword>
<dbReference type="Proteomes" id="UP000319578">
    <property type="component" value="Unassembled WGS sequence"/>
</dbReference>
<dbReference type="STRING" id="54915.ADS79_06400"/>
<accession>A0A0K9Z108</accession>
<dbReference type="PATRIC" id="fig|54915.3.peg.6700"/>
<dbReference type="Proteomes" id="UP000036834">
    <property type="component" value="Unassembled WGS sequence"/>
</dbReference>
<reference evidence="4" key="1">
    <citation type="submission" date="2015-07" db="EMBL/GenBank/DDBJ databases">
        <title>Genome sequencing project for genomic taxonomy and phylogenomics of Bacillus-like bacteria.</title>
        <authorList>
            <person name="Liu B."/>
            <person name="Wang J."/>
            <person name="Zhu Y."/>
            <person name="Liu G."/>
            <person name="Chen Q."/>
            <person name="Chen Z."/>
            <person name="Lan J."/>
            <person name="Che J."/>
            <person name="Ge C."/>
            <person name="Shi H."/>
            <person name="Pan Z."/>
            <person name="Liu X."/>
        </authorList>
    </citation>
    <scope>NUCLEOTIDE SEQUENCE [LARGE SCALE GENOMIC DNA]</scope>
    <source>
        <strain evidence="4">DSM 9887</strain>
    </source>
</reference>
<name>A0A0K9Z108_9BACL</name>
<comment type="caution">
    <text evidence="3">The sequence shown here is derived from an EMBL/GenBank/DDBJ whole genome shotgun (WGS) entry which is preliminary data.</text>
</comment>
<dbReference type="OrthoDB" id="2628290at2"/>
<keyword evidence="1" id="KW-1133">Transmembrane helix</keyword>
<evidence type="ECO:0000313" key="3">
    <source>
        <dbReference type="EMBL" id="KNB74150.1"/>
    </source>
</evidence>